<feature type="region of interest" description="Disordered" evidence="1">
    <location>
        <begin position="84"/>
        <end position="134"/>
    </location>
</feature>
<evidence type="ECO:0000313" key="4">
    <source>
        <dbReference type="Proteomes" id="UP001596097"/>
    </source>
</evidence>
<feature type="region of interest" description="Disordered" evidence="1">
    <location>
        <begin position="1"/>
        <end position="22"/>
    </location>
</feature>
<keyword evidence="4" id="KW-1185">Reference proteome</keyword>
<organism evidence="3 4">
    <name type="scientific">Mumia xiangluensis</name>
    <dbReference type="NCBI Taxonomy" id="1678900"/>
    <lineage>
        <taxon>Bacteria</taxon>
        <taxon>Bacillati</taxon>
        <taxon>Actinomycetota</taxon>
        <taxon>Actinomycetes</taxon>
        <taxon>Propionibacteriales</taxon>
        <taxon>Nocardioidaceae</taxon>
        <taxon>Mumia</taxon>
    </lineage>
</organism>
<name>A0ABW1QJ82_9ACTN</name>
<feature type="compositionally biased region" description="Basic and acidic residues" evidence="1">
    <location>
        <begin position="86"/>
        <end position="99"/>
    </location>
</feature>
<accession>A0ABW1QJ82</accession>
<evidence type="ECO:0000256" key="2">
    <source>
        <dbReference type="SAM" id="Phobius"/>
    </source>
</evidence>
<feature type="compositionally biased region" description="Low complexity" evidence="1">
    <location>
        <begin position="100"/>
        <end position="110"/>
    </location>
</feature>
<keyword evidence="2" id="KW-0812">Transmembrane</keyword>
<evidence type="ECO:0000256" key="1">
    <source>
        <dbReference type="SAM" id="MobiDB-lite"/>
    </source>
</evidence>
<keyword evidence="2" id="KW-1133">Transmembrane helix</keyword>
<dbReference type="EMBL" id="JBHSQL010000006">
    <property type="protein sequence ID" value="MFC6149456.1"/>
    <property type="molecule type" value="Genomic_DNA"/>
</dbReference>
<comment type="caution">
    <text evidence="3">The sequence shown here is derived from an EMBL/GenBank/DDBJ whole genome shotgun (WGS) entry which is preliminary data.</text>
</comment>
<dbReference type="Proteomes" id="UP001596097">
    <property type="component" value="Unassembled WGS sequence"/>
</dbReference>
<gene>
    <name evidence="3" type="ORF">ACFPYK_08625</name>
</gene>
<keyword evidence="2" id="KW-0472">Membrane</keyword>
<protein>
    <submittedName>
        <fullName evidence="3">Uncharacterized protein</fullName>
    </submittedName>
</protein>
<sequence>MSDGDSGRTPQRPVPAPPGALARTPNAEKYVLEADALRRRQLRSALLHGTRRTWREHRSTWPAVIAGVIVVAVIVAGLAVTHAYQRQRDIQDRQERERASISTPTASATPTTPPPPRKATDPTRSPKNPEKSGD</sequence>
<evidence type="ECO:0000313" key="3">
    <source>
        <dbReference type="EMBL" id="MFC6149456.1"/>
    </source>
</evidence>
<feature type="transmembrane region" description="Helical" evidence="2">
    <location>
        <begin position="61"/>
        <end position="84"/>
    </location>
</feature>
<proteinExistence type="predicted"/>
<reference evidence="4" key="1">
    <citation type="journal article" date="2019" name="Int. J. Syst. Evol. Microbiol.">
        <title>The Global Catalogue of Microorganisms (GCM) 10K type strain sequencing project: providing services to taxonomists for standard genome sequencing and annotation.</title>
        <authorList>
            <consortium name="The Broad Institute Genomics Platform"/>
            <consortium name="The Broad Institute Genome Sequencing Center for Infectious Disease"/>
            <person name="Wu L."/>
            <person name="Ma J."/>
        </authorList>
    </citation>
    <scope>NUCLEOTIDE SEQUENCE [LARGE SCALE GENOMIC DNA]</scope>
    <source>
        <strain evidence="4">CGMCC 4.7198</strain>
    </source>
</reference>
<dbReference type="RefSeq" id="WP_194842930.1">
    <property type="nucleotide sequence ID" value="NZ_JBHSQL010000006.1"/>
</dbReference>